<dbReference type="PROSITE" id="PS51257">
    <property type="entry name" value="PROKAR_LIPOPROTEIN"/>
    <property type="match status" value="1"/>
</dbReference>
<name>U2L6R3_9BACT</name>
<dbReference type="SMART" id="SM00028">
    <property type="entry name" value="TPR"/>
    <property type="match status" value="2"/>
</dbReference>
<dbReference type="Gene3D" id="1.25.40.10">
    <property type="entry name" value="Tetratricopeptide repeat domain"/>
    <property type="match status" value="2"/>
</dbReference>
<keyword evidence="2" id="KW-0812">Transmembrane</keyword>
<organism evidence="3 4">
    <name type="scientific">Hoylesella pleuritidis F0068</name>
    <dbReference type="NCBI Taxonomy" id="1081904"/>
    <lineage>
        <taxon>Bacteria</taxon>
        <taxon>Pseudomonadati</taxon>
        <taxon>Bacteroidota</taxon>
        <taxon>Bacteroidia</taxon>
        <taxon>Bacteroidales</taxon>
        <taxon>Prevotellaceae</taxon>
        <taxon>Hoylesella</taxon>
    </lineage>
</organism>
<keyword evidence="3" id="KW-0449">Lipoprotein</keyword>
<keyword evidence="1" id="KW-0802">TPR repeat</keyword>
<feature type="transmembrane region" description="Helical" evidence="2">
    <location>
        <begin position="358"/>
        <end position="377"/>
    </location>
</feature>
<evidence type="ECO:0000256" key="1">
    <source>
        <dbReference type="PROSITE-ProRule" id="PRU00339"/>
    </source>
</evidence>
<proteinExistence type="predicted"/>
<dbReference type="SUPFAM" id="SSF48452">
    <property type="entry name" value="TPR-like"/>
    <property type="match status" value="1"/>
</dbReference>
<keyword evidence="4" id="KW-1185">Reference proteome</keyword>
<dbReference type="EMBL" id="AWET01000038">
    <property type="protein sequence ID" value="ERK00193.1"/>
    <property type="molecule type" value="Genomic_DNA"/>
</dbReference>
<dbReference type="PATRIC" id="fig|1081904.3.peg.1689"/>
<dbReference type="Proteomes" id="UP000016600">
    <property type="component" value="Unassembled WGS sequence"/>
</dbReference>
<accession>U2L6R3</accession>
<dbReference type="InterPro" id="IPR019734">
    <property type="entry name" value="TPR_rpt"/>
</dbReference>
<dbReference type="InterPro" id="IPR011990">
    <property type="entry name" value="TPR-like_helical_dom_sf"/>
</dbReference>
<keyword evidence="2" id="KW-0472">Membrane</keyword>
<feature type="repeat" description="TPR" evidence="1">
    <location>
        <begin position="226"/>
        <end position="259"/>
    </location>
</feature>
<protein>
    <submittedName>
        <fullName evidence="3">Putative lipoprotein</fullName>
    </submittedName>
</protein>
<evidence type="ECO:0000313" key="4">
    <source>
        <dbReference type="Proteomes" id="UP000016600"/>
    </source>
</evidence>
<dbReference type="PROSITE" id="PS50005">
    <property type="entry name" value="TPR"/>
    <property type="match status" value="1"/>
</dbReference>
<comment type="caution">
    <text evidence="3">The sequence shown here is derived from an EMBL/GenBank/DDBJ whole genome shotgun (WGS) entry which is preliminary data.</text>
</comment>
<reference evidence="3 4" key="1">
    <citation type="submission" date="2013-08" db="EMBL/GenBank/DDBJ databases">
        <authorList>
            <person name="Durkin A.S."/>
            <person name="Haft D.R."/>
            <person name="McCorrison J."/>
            <person name="Torralba M."/>
            <person name="Gillis M."/>
            <person name="Haft D.H."/>
            <person name="Methe B."/>
            <person name="Sutton G."/>
            <person name="Nelson K.E."/>
        </authorList>
    </citation>
    <scope>NUCLEOTIDE SEQUENCE [LARGE SCALE GENOMIC DNA]</scope>
    <source>
        <strain evidence="3 4">F0068</strain>
    </source>
</reference>
<dbReference type="AlphaFoldDB" id="U2L6R3"/>
<keyword evidence="2" id="KW-1133">Transmembrane helix</keyword>
<evidence type="ECO:0000313" key="3">
    <source>
        <dbReference type="EMBL" id="ERK00193.1"/>
    </source>
</evidence>
<dbReference type="RefSeq" id="WP_021584272.1">
    <property type="nucleotide sequence ID" value="NZ_AWET01000038.1"/>
</dbReference>
<gene>
    <name evidence="3" type="ORF">HMPREF1218_1296</name>
</gene>
<sequence length="533" mass="62555">MKQTKMIDIKRALLLLGFMAALCGCQDRVQSKLEKIDSLLTQDNVDAAYMYLHTLPPILPENKRDIAYYTLLKTEILYRKQLPITNDSIDYPMFYYEQKGPKDKLARAYYYKGVIQFFYRNNTLNAITLLKKAENAARGQHDPVLLHKIYSTICYVNLISKNYATALVYAKQARNLGYKARNKMWIAYSLTYTANAYSGLEEPDSNLKYLLKSLEYYQYLSRENQSVLLANIGDAYNQKKDSVKATAYILKALKERPDNYTYAILTDLYIQRGENDKAYELLLKALDSPDIYTREKALYNLFQLKQKTGDYKEAVKIADTLLTFKDKQQKEWQQNNIYEIQNRYDKEEGEKRIRTYKLYTGSLIIIFILIIVTFVLYHKYKVTKARRNLLQKHLLLNEYSGRLDEMQHSQSVTHKELTALRQRVNNLKDKEVQVLSNGKLLYESITQNRNTVHWSNQDFLDFLEYFKFIDSPYITQLDEIYNNLSPRQYLFLIAIGRMNKSETEVGTILAISPSSVRSIKSRIKNKRIKKEGR</sequence>
<evidence type="ECO:0000256" key="2">
    <source>
        <dbReference type="SAM" id="Phobius"/>
    </source>
</evidence>